<dbReference type="PANTHER" id="PTHR43080:SF2">
    <property type="entry name" value="CBS DOMAIN-CONTAINING PROTEIN"/>
    <property type="match status" value="1"/>
</dbReference>
<evidence type="ECO:0000256" key="1">
    <source>
        <dbReference type="ARBA" id="ARBA00023122"/>
    </source>
</evidence>
<name>A0A0G1T2J9_9BACT</name>
<proteinExistence type="predicted"/>
<sequence length="167" mass="18532">MDFLGAVLYDNGMEQALTVRDVMTRDVITVGPDMQVISAAMVLDKNNIDGVPVVSTEGILEGILTEYDLISKGSAIHLPTFISILQNLAVFRKDRGQFKKEVNELALLKVRDLMNPDPLTLSENATFEETVAAFRDHHRVNPIPVVDKSNKVVGVVSRYDVLKPFHV</sequence>
<dbReference type="Gene3D" id="3.10.580.10">
    <property type="entry name" value="CBS-domain"/>
    <property type="match status" value="1"/>
</dbReference>
<protein>
    <submittedName>
        <fullName evidence="4">CBS domain containing membrane protein</fullName>
    </submittedName>
</protein>
<comment type="caution">
    <text evidence="4">The sequence shown here is derived from an EMBL/GenBank/DDBJ whole genome shotgun (WGS) entry which is preliminary data.</text>
</comment>
<dbReference type="AlphaFoldDB" id="A0A0G1T2J9"/>
<evidence type="ECO:0000313" key="5">
    <source>
        <dbReference type="Proteomes" id="UP000034682"/>
    </source>
</evidence>
<evidence type="ECO:0000256" key="2">
    <source>
        <dbReference type="PROSITE-ProRule" id="PRU00703"/>
    </source>
</evidence>
<gene>
    <name evidence="4" type="ORF">UY02_C0037G0013</name>
</gene>
<reference evidence="4 5" key="1">
    <citation type="journal article" date="2015" name="Nature">
        <title>rRNA introns, odd ribosomes, and small enigmatic genomes across a large radiation of phyla.</title>
        <authorList>
            <person name="Brown C.T."/>
            <person name="Hug L.A."/>
            <person name="Thomas B.C."/>
            <person name="Sharon I."/>
            <person name="Castelle C.J."/>
            <person name="Singh A."/>
            <person name="Wilkins M.J."/>
            <person name="Williams K.H."/>
            <person name="Banfield J.F."/>
        </authorList>
    </citation>
    <scope>NUCLEOTIDE SEQUENCE [LARGE SCALE GENOMIC DNA]</scope>
</reference>
<dbReference type="SMART" id="SM00116">
    <property type="entry name" value="CBS"/>
    <property type="match status" value="2"/>
</dbReference>
<dbReference type="EMBL" id="LCOK01000037">
    <property type="protein sequence ID" value="KKU75994.1"/>
    <property type="molecule type" value="Genomic_DNA"/>
</dbReference>
<dbReference type="InterPro" id="IPR046342">
    <property type="entry name" value="CBS_dom_sf"/>
</dbReference>
<keyword evidence="1 2" id="KW-0129">CBS domain</keyword>
<dbReference type="PANTHER" id="PTHR43080">
    <property type="entry name" value="CBS DOMAIN-CONTAINING PROTEIN CBSX3, MITOCHONDRIAL"/>
    <property type="match status" value="1"/>
</dbReference>
<dbReference type="SUPFAM" id="SSF54631">
    <property type="entry name" value="CBS-domain pair"/>
    <property type="match status" value="1"/>
</dbReference>
<dbReference type="InterPro" id="IPR051257">
    <property type="entry name" value="Diverse_CBS-Domain"/>
</dbReference>
<evidence type="ECO:0000313" key="4">
    <source>
        <dbReference type="EMBL" id="KKU75994.1"/>
    </source>
</evidence>
<evidence type="ECO:0000259" key="3">
    <source>
        <dbReference type="PROSITE" id="PS51371"/>
    </source>
</evidence>
<organism evidence="4 5">
    <name type="scientific">Candidatus Giovannonibacteria bacterium GW2011_GWB1_47_6b</name>
    <dbReference type="NCBI Taxonomy" id="1618655"/>
    <lineage>
        <taxon>Bacteria</taxon>
        <taxon>Candidatus Giovannoniibacteriota</taxon>
    </lineage>
</organism>
<dbReference type="InterPro" id="IPR000644">
    <property type="entry name" value="CBS_dom"/>
</dbReference>
<feature type="domain" description="CBS" evidence="3">
    <location>
        <begin position="23"/>
        <end position="80"/>
    </location>
</feature>
<dbReference type="Proteomes" id="UP000034682">
    <property type="component" value="Unassembled WGS sequence"/>
</dbReference>
<feature type="domain" description="CBS" evidence="3">
    <location>
        <begin position="114"/>
        <end position="167"/>
    </location>
</feature>
<accession>A0A0G1T2J9</accession>
<dbReference type="PROSITE" id="PS51371">
    <property type="entry name" value="CBS"/>
    <property type="match status" value="2"/>
</dbReference>
<dbReference type="Pfam" id="PF00571">
    <property type="entry name" value="CBS"/>
    <property type="match status" value="2"/>
</dbReference>